<proteinExistence type="predicted"/>
<reference evidence="1 2" key="1">
    <citation type="journal article" date="2004" name="J. Virol.">
        <title>The genome of canarypox virus.</title>
        <authorList>
            <person name="Tulman E.R."/>
            <person name="Afonso C.L."/>
            <person name="Lu Z."/>
            <person name="Zsak L."/>
            <person name="Kutish G.F."/>
            <person name="Rock D.L."/>
        </authorList>
    </citation>
    <scope>NUCLEOTIDE SEQUENCE [LARGE SCALE GENOMIC DNA]</scope>
    <source>
        <strain evidence="1">ATCC VR-111</strain>
    </source>
</reference>
<keyword evidence="2" id="KW-1185">Reference proteome</keyword>
<dbReference type="Proteomes" id="UP000168164">
    <property type="component" value="Segment"/>
</dbReference>
<sequence>MIIEKDNKTRCLKAISRDKFENSHGNKNSHAGLSHPDAEMLATQMWIGPVNITKDQWNTVYPPGDSCHNGPMPHKNPVYNDPKIDGFCIRDRNMHNNK</sequence>
<dbReference type="RefSeq" id="NP_955187.1">
    <property type="nucleotide sequence ID" value="NC_005309.1"/>
</dbReference>
<dbReference type="GeneID" id="2700237"/>
<name>Q6VZI3_CNPV</name>
<dbReference type="EMBL" id="AY318871">
    <property type="protein sequence ID" value="AAR83510.1"/>
    <property type="molecule type" value="Genomic_DNA"/>
</dbReference>
<dbReference type="OrthoDB" id="37863at10239"/>
<evidence type="ECO:0000313" key="2">
    <source>
        <dbReference type="Proteomes" id="UP000168164"/>
    </source>
</evidence>
<organismHost>
    <name type="scientific">Serinus</name>
    <dbReference type="NCBI Taxonomy" id="9134"/>
</organismHost>
<dbReference type="KEGG" id="vg:2700237"/>
<protein>
    <submittedName>
        <fullName evidence="1">Uncharacterized protein CNPV163</fullName>
    </submittedName>
</protein>
<organism evidence="1 2">
    <name type="scientific">Canarypox virus</name>
    <name type="common">CNPV</name>
    <dbReference type="NCBI Taxonomy" id="44088"/>
    <lineage>
        <taxon>Viruses</taxon>
        <taxon>Varidnaviria</taxon>
        <taxon>Bamfordvirae</taxon>
        <taxon>Nucleocytoviricota</taxon>
        <taxon>Pokkesviricetes</taxon>
        <taxon>Chitovirales</taxon>
        <taxon>Poxviridae</taxon>
        <taxon>Chordopoxvirinae</taxon>
        <taxon>Avipoxvirus</taxon>
        <taxon>Avipoxvirus canarypox</taxon>
    </lineage>
</organism>
<gene>
    <name evidence="1" type="primary">CNPV163</name>
</gene>
<accession>Q6VZI3</accession>
<evidence type="ECO:0000313" key="1">
    <source>
        <dbReference type="EMBL" id="AAR83510.1"/>
    </source>
</evidence>